<dbReference type="InterPro" id="IPR019289">
    <property type="entry name" value="Phage_tail_E/E"/>
</dbReference>
<evidence type="ECO:0000256" key="1">
    <source>
        <dbReference type="SAM" id="MobiDB-lite"/>
    </source>
</evidence>
<dbReference type="RefSeq" id="WP_160773528.1">
    <property type="nucleotide sequence ID" value="NZ_WTYV01000020.1"/>
</dbReference>
<sequence>MTTEPATQPAPRQHETIPLSEPIRRGEHEIAELGLRKPRAGELRGLSLQDVITSDITALLTLIPRISNPPLTPDEANALEPEDLAAIGGTVRGFFMTRAEREIMEMMIAEQRPKT</sequence>
<name>A0A844Z3S7_9SPHN</name>
<dbReference type="EMBL" id="WTYV01000020">
    <property type="protein sequence ID" value="MXO73601.1"/>
    <property type="molecule type" value="Genomic_DNA"/>
</dbReference>
<keyword evidence="3" id="KW-1185">Reference proteome</keyword>
<dbReference type="Pfam" id="PF10109">
    <property type="entry name" value="Phage_TAC_7"/>
    <property type="match status" value="1"/>
</dbReference>
<evidence type="ECO:0000313" key="3">
    <source>
        <dbReference type="Proteomes" id="UP000466966"/>
    </source>
</evidence>
<accession>A0A844Z3S7</accession>
<dbReference type="OrthoDB" id="7366507at2"/>
<comment type="caution">
    <text evidence="2">The sequence shown here is derived from an EMBL/GenBank/DDBJ whole genome shotgun (WGS) entry which is preliminary data.</text>
</comment>
<gene>
    <name evidence="2" type="ORF">GRI99_18465</name>
</gene>
<proteinExistence type="predicted"/>
<feature type="region of interest" description="Disordered" evidence="1">
    <location>
        <begin position="1"/>
        <end position="25"/>
    </location>
</feature>
<protein>
    <submittedName>
        <fullName evidence="2">Phage tail assembly protein</fullName>
    </submittedName>
</protein>
<evidence type="ECO:0000313" key="2">
    <source>
        <dbReference type="EMBL" id="MXO73601.1"/>
    </source>
</evidence>
<dbReference type="Proteomes" id="UP000466966">
    <property type="component" value="Unassembled WGS sequence"/>
</dbReference>
<reference evidence="2 3" key="1">
    <citation type="submission" date="2019-12" db="EMBL/GenBank/DDBJ databases">
        <title>Genomic-based taxomic classification of the family Erythrobacteraceae.</title>
        <authorList>
            <person name="Xu L."/>
        </authorList>
    </citation>
    <scope>NUCLEOTIDE SEQUENCE [LARGE SCALE GENOMIC DNA]</scope>
    <source>
        <strain evidence="2 3">M0322</strain>
    </source>
</reference>
<dbReference type="AlphaFoldDB" id="A0A844Z3S7"/>
<organism evidence="2 3">
    <name type="scientific">Alteraurantiacibacter buctensis</name>
    <dbReference type="NCBI Taxonomy" id="1503981"/>
    <lineage>
        <taxon>Bacteria</taxon>
        <taxon>Pseudomonadati</taxon>
        <taxon>Pseudomonadota</taxon>
        <taxon>Alphaproteobacteria</taxon>
        <taxon>Sphingomonadales</taxon>
        <taxon>Erythrobacteraceae</taxon>
        <taxon>Alteraurantiacibacter</taxon>
    </lineage>
</organism>